<dbReference type="OMA" id="ARDENYH"/>
<organism evidence="3 4">
    <name type="scientific">Strongylocentrotus purpuratus</name>
    <name type="common">Purple sea urchin</name>
    <dbReference type="NCBI Taxonomy" id="7668"/>
    <lineage>
        <taxon>Eukaryota</taxon>
        <taxon>Metazoa</taxon>
        <taxon>Echinodermata</taxon>
        <taxon>Eleutherozoa</taxon>
        <taxon>Echinozoa</taxon>
        <taxon>Echinoidea</taxon>
        <taxon>Euechinoidea</taxon>
        <taxon>Echinacea</taxon>
        <taxon>Camarodonta</taxon>
        <taxon>Echinidea</taxon>
        <taxon>Strongylocentrotidae</taxon>
        <taxon>Strongylocentrotus</taxon>
    </lineage>
</organism>
<reference evidence="3" key="2">
    <citation type="submission" date="2021-01" db="UniProtKB">
        <authorList>
            <consortium name="EnsemblMetazoa"/>
        </authorList>
    </citation>
    <scope>IDENTIFICATION</scope>
</reference>
<dbReference type="Proteomes" id="UP000007110">
    <property type="component" value="Unassembled WGS sequence"/>
</dbReference>
<dbReference type="SUPFAM" id="SSF47986">
    <property type="entry name" value="DEATH domain"/>
    <property type="match status" value="1"/>
</dbReference>
<dbReference type="PANTHER" id="PTHR24407">
    <property type="entry name" value="PROTEIN KINASE DOMAIN-CONTAINING PROTEIN"/>
    <property type="match status" value="1"/>
</dbReference>
<feature type="compositionally biased region" description="Basic and acidic residues" evidence="1">
    <location>
        <begin position="509"/>
        <end position="528"/>
    </location>
</feature>
<dbReference type="RefSeq" id="XP_030848920.1">
    <property type="nucleotide sequence ID" value="XM_030993060.1"/>
</dbReference>
<accession>A0A7M7PBV9</accession>
<dbReference type="InterPro" id="IPR000488">
    <property type="entry name" value="Death_dom"/>
</dbReference>
<dbReference type="Pfam" id="PF00531">
    <property type="entry name" value="Death"/>
    <property type="match status" value="1"/>
</dbReference>
<dbReference type="PROSITE" id="PS50017">
    <property type="entry name" value="DEATH_DOMAIN"/>
    <property type="match status" value="1"/>
</dbReference>
<dbReference type="EnsemblMetazoa" id="XM_030993060">
    <property type="protein sequence ID" value="XP_030848920"/>
    <property type="gene ID" value="LOC115927302"/>
</dbReference>
<dbReference type="CDD" id="cd01670">
    <property type="entry name" value="Death"/>
    <property type="match status" value="1"/>
</dbReference>
<dbReference type="PANTHER" id="PTHR24407:SF14">
    <property type="entry name" value="SIR2-LIKE DOMAIN-CONTAINING PROTEIN"/>
    <property type="match status" value="1"/>
</dbReference>
<evidence type="ECO:0000259" key="2">
    <source>
        <dbReference type="PROSITE" id="PS50017"/>
    </source>
</evidence>
<evidence type="ECO:0000313" key="4">
    <source>
        <dbReference type="Proteomes" id="UP000007110"/>
    </source>
</evidence>
<dbReference type="Gene3D" id="1.10.533.10">
    <property type="entry name" value="Death Domain, Fas"/>
    <property type="match status" value="2"/>
</dbReference>
<dbReference type="InParanoid" id="A0A7M7PBV9"/>
<sequence length="796" mass="89558">MIQTMAGTMELTQTQLYQLAEKVSPNDWVTLGVRLGFPYNKIEQWKEEHKGNIQNGIFNMLVTWLGIHPTSSKPDARKFLADQFKAIDKIDLAYSLINTEVCFVPPHHIKVSDSSRQFEYEVRSCQKERELSFNVSMESREGLVHPSLILANLSMPCEFADKLCACIHALGLRLVRMEIQSGPGSSIKVTVAAIDEDGVKELRTRLMSQQIHFIEDLKRIICKYVSFDIEESAIYLQTSFSEEEFGRVIQLFRGEASSASSNAAPLRVNNFEIVRLAKELDANMLTLLGLKLGVTESEMSDLRTQGKNSRSIFEHMLFVWKSKHSPCIDDLSDLAEILESVGAALLAQQLRRGELRESEREEQRRTYLQRASASCDLKALMKNHPFSRAKLPGPADATATQVSPLPRYVNYPQPAPSEDSQESISGQRTYAHTVSLQDKARPLPEQDAGDPDYARVIHRTGQANPLGCIQEDVPAIEEPLYERIPSDLEASPPPVDLEVDHTYVNDDVHLRPHPIQRDPAKRASDKRQGTSTIPVLHSLDFSVLEGTWDSLAHYGVTDRDTGHTAGLIKLAQALNEIGQTDIADAVWIALIKDHLKNEYLHRFVTGNITVIPRVITNRQHIDIGQETTLDEVVNRTKDKEFPSRIFIEAGRYEDRQMVAEKLGYDWAMQKDPQSPLGNVDVLYVLKVADIDPGTTVGGAIASQRVCRDFKLNPSRIEDYFKNTMTEYVIVLKGDDDDFQRLLSVSSSDDRKPGFRELVTGRYLSHCIVIMTVGPQALVERPTIFAHYKLQSATSDC</sequence>
<keyword evidence="4" id="KW-1185">Reference proteome</keyword>
<dbReference type="OrthoDB" id="10127356at2759"/>
<dbReference type="KEGG" id="spu:115927302"/>
<dbReference type="GeneID" id="115927302"/>
<feature type="domain" description="Death" evidence="2">
    <location>
        <begin position="13"/>
        <end position="100"/>
    </location>
</feature>
<evidence type="ECO:0000313" key="3">
    <source>
        <dbReference type="EnsemblMetazoa" id="XP_030848920"/>
    </source>
</evidence>
<dbReference type="InterPro" id="IPR011029">
    <property type="entry name" value="DEATH-like_dom_sf"/>
</dbReference>
<dbReference type="GO" id="GO:0007165">
    <property type="term" value="P:signal transduction"/>
    <property type="evidence" value="ECO:0007669"/>
    <property type="project" value="InterPro"/>
</dbReference>
<proteinExistence type="predicted"/>
<name>A0A7M7PBV9_STRPU</name>
<reference evidence="4" key="1">
    <citation type="submission" date="2015-02" db="EMBL/GenBank/DDBJ databases">
        <title>Genome sequencing for Strongylocentrotus purpuratus.</title>
        <authorList>
            <person name="Murali S."/>
            <person name="Liu Y."/>
            <person name="Vee V."/>
            <person name="English A."/>
            <person name="Wang M."/>
            <person name="Skinner E."/>
            <person name="Han Y."/>
            <person name="Muzny D.M."/>
            <person name="Worley K.C."/>
            <person name="Gibbs R.A."/>
        </authorList>
    </citation>
    <scope>NUCLEOTIDE SEQUENCE</scope>
</reference>
<feature type="region of interest" description="Disordered" evidence="1">
    <location>
        <begin position="509"/>
        <end position="529"/>
    </location>
</feature>
<evidence type="ECO:0000256" key="1">
    <source>
        <dbReference type="SAM" id="MobiDB-lite"/>
    </source>
</evidence>
<protein>
    <recommendedName>
        <fullName evidence="2">Death domain-containing protein</fullName>
    </recommendedName>
</protein>
<dbReference type="AlphaFoldDB" id="A0A7M7PBV9"/>